<keyword evidence="2" id="KW-1185">Reference proteome</keyword>
<organism evidence="1 2">
    <name type="scientific">Mameliella alba</name>
    <dbReference type="NCBI Taxonomy" id="561184"/>
    <lineage>
        <taxon>Bacteria</taxon>
        <taxon>Pseudomonadati</taxon>
        <taxon>Pseudomonadota</taxon>
        <taxon>Alphaproteobacteria</taxon>
        <taxon>Rhodobacterales</taxon>
        <taxon>Roseobacteraceae</taxon>
        <taxon>Mameliella</taxon>
    </lineage>
</organism>
<dbReference type="STRING" id="561184.SAMN05216376_108234"/>
<evidence type="ECO:0000313" key="1">
    <source>
        <dbReference type="EMBL" id="KHQ51552.1"/>
    </source>
</evidence>
<protein>
    <submittedName>
        <fullName evidence="1">Uncharacterized protein</fullName>
    </submittedName>
</protein>
<dbReference type="AlphaFoldDB" id="A0A0B3RU01"/>
<proteinExistence type="predicted"/>
<dbReference type="GeneID" id="66503870"/>
<dbReference type="Proteomes" id="UP000030960">
    <property type="component" value="Unassembled WGS sequence"/>
</dbReference>
<comment type="caution">
    <text evidence="1">The sequence shown here is derived from an EMBL/GenBank/DDBJ whole genome shotgun (WGS) entry which is preliminary data.</text>
</comment>
<evidence type="ECO:0000313" key="2">
    <source>
        <dbReference type="Proteomes" id="UP000030960"/>
    </source>
</evidence>
<reference evidence="1 2" key="1">
    <citation type="submission" date="2014-10" db="EMBL/GenBank/DDBJ databases">
        <title>Genome sequence of Ponticoccus sp. strain UMTAT08 isolated from clonal culture of toxic dinoflagellate Alexandrium tamiyavanichii.</title>
        <authorList>
            <person name="Gan H.Y."/>
            <person name="Muhd D.-D."/>
            <person name="Mohd Noor M.E."/>
            <person name="Yeong Y.S."/>
            <person name="Usup G."/>
        </authorList>
    </citation>
    <scope>NUCLEOTIDE SEQUENCE [LARGE SCALE GENOMIC DNA]</scope>
    <source>
        <strain evidence="1 2">UMTAT08</strain>
    </source>
</reference>
<dbReference type="RefSeq" id="WP_043144729.1">
    <property type="nucleotide sequence ID" value="NZ_BMGQ01000008.1"/>
</dbReference>
<accession>A0A225PDD0</accession>
<accession>A0A225QTW8</accession>
<gene>
    <name evidence="1" type="ORF">OA50_04047</name>
</gene>
<dbReference type="EMBL" id="JSUQ01000017">
    <property type="protein sequence ID" value="KHQ51552.1"/>
    <property type="molecule type" value="Genomic_DNA"/>
</dbReference>
<accession>A0A0B3RU01</accession>
<name>A0A0B3RU01_9RHOB</name>
<sequence length="131" mass="14200">MSVHFDPDQLHDDTPAVLNVFSILVLNILCITGMGIAAQVAGLHWAWVLATAWVGGAVVTVALILTLAFILPTLADRRPARFVRTETPTLDEWQADAQDLLDLWAADARAEKAARKARNAATTAEEDRKAA</sequence>